<evidence type="ECO:0000313" key="4">
    <source>
        <dbReference type="Proteomes" id="UP001228113"/>
    </source>
</evidence>
<organism evidence="3 4">
    <name type="scientific">Mesoterricola sediminis</name>
    <dbReference type="NCBI Taxonomy" id="2927980"/>
    <lineage>
        <taxon>Bacteria</taxon>
        <taxon>Pseudomonadati</taxon>
        <taxon>Acidobacteriota</taxon>
        <taxon>Holophagae</taxon>
        <taxon>Holophagales</taxon>
        <taxon>Holophagaceae</taxon>
        <taxon>Mesoterricola</taxon>
    </lineage>
</organism>
<evidence type="ECO:0000313" key="3">
    <source>
        <dbReference type="EMBL" id="BDU78225.1"/>
    </source>
</evidence>
<protein>
    <recommendedName>
        <fullName evidence="2">BACON domain-containing protein</fullName>
    </recommendedName>
</protein>
<proteinExistence type="predicted"/>
<feature type="domain" description="BACON" evidence="2">
    <location>
        <begin position="163"/>
        <end position="213"/>
    </location>
</feature>
<dbReference type="Proteomes" id="UP001228113">
    <property type="component" value="Chromosome"/>
</dbReference>
<dbReference type="RefSeq" id="WP_316410633.1">
    <property type="nucleotide sequence ID" value="NZ_AP027081.1"/>
</dbReference>
<dbReference type="InterPro" id="IPR013783">
    <property type="entry name" value="Ig-like_fold"/>
</dbReference>
<dbReference type="InterPro" id="IPR011044">
    <property type="entry name" value="Quino_amine_DH_bsu"/>
</dbReference>
<keyword evidence="4" id="KW-1185">Reference proteome</keyword>
<feature type="domain" description="BACON" evidence="2">
    <location>
        <begin position="251"/>
        <end position="325"/>
    </location>
</feature>
<gene>
    <name evidence="3" type="ORF">METESE_31830</name>
</gene>
<sequence>MRQRLACAALALLCLFLSACGGGGSGGGSGFKVTPASLTFNGVQGKAAPAAQAVTMTFTTSEAAYVAAGFVGTPPAWMDTPTLTGSGRAWTLSVHVNTTGLPAGTYTCTLRAGIGKADQSVIDAQDIPVTYKVTSEVGTNTSSLAFDFIQGGTPPAAAQVAVTGEALPWTASADQSWIKLGAASGVTPATLSVSADPTGLPAGTYTGTVILAHTGGTDKATLAVKLTVNAPALQAPAAALAFSGTNGTALAPQSLPVTLTSGAAVAWTASASDSWIVLDRTSGTTPGSLAVTADPSRGPLASGSYAGTITLSAVAGGTTLTRTVPVTLALARPALSVTPASLTLGGANGRDLSAQTLQVALGTGAAAFPWTLTASQPWIAPAAKAGSASATPAAVSVAPVAAGLTAGTYTGSITVNATVNGDVLTAAVPVDLNLEAHRLLAQDTGAAFASMPGLTALTRAIPVRDNLGLPTAWTAVSDQPWLAVTPSGTAGGTVTLVANPAGLAAGQIHLATVTLTAADPTVEGAERIQVGCWVGGTAPAALSQYLTAGVELATDPVRPYVYVATGGSDVEVWNVHTNAKVATLASLGAQIRHLAVAPDGSKLFVSDATNFRIARVALPAGTVEASWAVGATAGPHLACARANGHLVLLTGTGTVFDALTGAALGQAADRLSSSAPVSASLQGGLMSLDSSVYSLDYTALGGGKLLLGMGRWPNGTAWNTADYAFNADGSRFYAAFAAPYDFYVFDTTGTDILMPLVQTLPGAAYPGNVEVAKDGRIFCLSESASPYDFWIYNAAGVQLKAMKLVNTGSPIRSSGMKVSGDGLRVVTLTDGWGSSPSLQITTMAP</sequence>
<reference evidence="3" key="1">
    <citation type="journal article" date="2023" name="Int. J. Syst. Evol. Microbiol.">
        <title>Mesoterricola silvestris gen. nov., sp. nov., Mesoterricola sediminis sp. nov., Geothrix oryzae sp. nov., Geothrix edaphica sp. nov., Geothrix rubra sp. nov., and Geothrix limicola sp. nov., six novel members of Acidobacteriota isolated from soils.</title>
        <authorList>
            <person name="Itoh H."/>
            <person name="Sugisawa Y."/>
            <person name="Mise K."/>
            <person name="Xu Z."/>
            <person name="Kuniyasu M."/>
            <person name="Ushijima N."/>
            <person name="Kawano K."/>
            <person name="Kobayashi E."/>
            <person name="Shiratori Y."/>
            <person name="Masuda Y."/>
            <person name="Senoo K."/>
        </authorList>
    </citation>
    <scope>NUCLEOTIDE SEQUENCE</scope>
    <source>
        <strain evidence="3">W786</strain>
    </source>
</reference>
<name>A0AA48H1E3_9BACT</name>
<feature type="signal peptide" evidence="1">
    <location>
        <begin position="1"/>
        <end position="19"/>
    </location>
</feature>
<keyword evidence="1" id="KW-0732">Signal</keyword>
<dbReference type="Gene3D" id="2.130.10.10">
    <property type="entry name" value="YVTN repeat-like/Quinoprotein amine dehydrogenase"/>
    <property type="match status" value="1"/>
</dbReference>
<dbReference type="AlphaFoldDB" id="A0AA48H1E3"/>
<feature type="domain" description="BACON" evidence="2">
    <location>
        <begin position="459"/>
        <end position="494"/>
    </location>
</feature>
<dbReference type="Pfam" id="PF19190">
    <property type="entry name" value="BACON_2"/>
    <property type="match status" value="3"/>
</dbReference>
<evidence type="ECO:0000256" key="1">
    <source>
        <dbReference type="SAM" id="SignalP"/>
    </source>
</evidence>
<dbReference type="SUPFAM" id="SSF50969">
    <property type="entry name" value="YVTN repeat-like/Quinoprotein amine dehydrogenase"/>
    <property type="match status" value="1"/>
</dbReference>
<dbReference type="Gene3D" id="2.60.40.10">
    <property type="entry name" value="Immunoglobulins"/>
    <property type="match status" value="2"/>
</dbReference>
<dbReference type="InterPro" id="IPR024361">
    <property type="entry name" value="BACON"/>
</dbReference>
<dbReference type="KEGG" id="msea:METESE_31830"/>
<dbReference type="PROSITE" id="PS51257">
    <property type="entry name" value="PROKAR_LIPOPROTEIN"/>
    <property type="match status" value="1"/>
</dbReference>
<dbReference type="EMBL" id="AP027081">
    <property type="protein sequence ID" value="BDU78225.1"/>
    <property type="molecule type" value="Genomic_DNA"/>
</dbReference>
<accession>A0AA48H1E3</accession>
<evidence type="ECO:0000259" key="2">
    <source>
        <dbReference type="Pfam" id="PF19190"/>
    </source>
</evidence>
<feature type="chain" id="PRO_5041321641" description="BACON domain-containing protein" evidence="1">
    <location>
        <begin position="20"/>
        <end position="845"/>
    </location>
</feature>
<dbReference type="InterPro" id="IPR015943">
    <property type="entry name" value="WD40/YVTN_repeat-like_dom_sf"/>
</dbReference>